<dbReference type="Pfam" id="PF00300">
    <property type="entry name" value="His_Phos_1"/>
    <property type="match status" value="1"/>
</dbReference>
<dbReference type="SUPFAM" id="SSF53254">
    <property type="entry name" value="Phosphoglycerate mutase-like"/>
    <property type="match status" value="1"/>
</dbReference>
<gene>
    <name evidence="4" type="ORF">ACTIVE_1595</name>
</gene>
<reference evidence="4 5" key="1">
    <citation type="submission" date="2020-05" db="EMBL/GenBank/DDBJ databases">
        <title>Actinomadura verrucosospora NRRL-B18236 (PFL_A860) Genome sequencing and assembly.</title>
        <authorList>
            <person name="Samborskyy M."/>
        </authorList>
    </citation>
    <scope>NUCLEOTIDE SEQUENCE [LARGE SCALE GENOMIC DNA]</scope>
    <source>
        <strain evidence="4 5">NRRL:B18236</strain>
    </source>
</reference>
<evidence type="ECO:0000256" key="2">
    <source>
        <dbReference type="PIRSR" id="PIRSR613078-2"/>
    </source>
</evidence>
<dbReference type="InterPro" id="IPR050275">
    <property type="entry name" value="PGM_Phosphatase"/>
</dbReference>
<dbReference type="EMBL" id="CP053892">
    <property type="protein sequence ID" value="QKG19959.1"/>
    <property type="molecule type" value="Genomic_DNA"/>
</dbReference>
<dbReference type="GO" id="GO:0016791">
    <property type="term" value="F:phosphatase activity"/>
    <property type="evidence" value="ECO:0007669"/>
    <property type="project" value="TreeGrafter"/>
</dbReference>
<feature type="region of interest" description="Disordered" evidence="3">
    <location>
        <begin position="234"/>
        <end position="254"/>
    </location>
</feature>
<proteinExistence type="predicted"/>
<feature type="active site" description="Proton donor/acceptor" evidence="1">
    <location>
        <position position="88"/>
    </location>
</feature>
<dbReference type="InterPro" id="IPR029033">
    <property type="entry name" value="His_PPase_superfam"/>
</dbReference>
<dbReference type="CDD" id="cd07067">
    <property type="entry name" value="HP_PGM_like"/>
    <property type="match status" value="1"/>
</dbReference>
<dbReference type="RefSeq" id="WP_173094394.1">
    <property type="nucleotide sequence ID" value="NZ_CP053892.1"/>
</dbReference>
<dbReference type="PANTHER" id="PTHR48100">
    <property type="entry name" value="BROAD-SPECIFICITY PHOSPHATASE YOR283W-RELATED"/>
    <property type="match status" value="1"/>
</dbReference>
<evidence type="ECO:0000313" key="5">
    <source>
        <dbReference type="Proteomes" id="UP000501240"/>
    </source>
</evidence>
<dbReference type="PANTHER" id="PTHR48100:SF62">
    <property type="entry name" value="GLUCOSYL-3-PHOSPHOGLYCERATE PHOSPHATASE"/>
    <property type="match status" value="1"/>
</dbReference>
<dbReference type="GO" id="GO:0005737">
    <property type="term" value="C:cytoplasm"/>
    <property type="evidence" value="ECO:0007669"/>
    <property type="project" value="TreeGrafter"/>
</dbReference>
<dbReference type="InterPro" id="IPR013078">
    <property type="entry name" value="His_Pase_superF_clade-1"/>
</dbReference>
<feature type="binding site" evidence="2">
    <location>
        <position position="64"/>
    </location>
    <ligand>
        <name>substrate</name>
    </ligand>
</feature>
<protein>
    <submittedName>
        <fullName evidence="4">Phosphoglycerate mutase</fullName>
    </submittedName>
</protein>
<name>A0A7D3VQV0_ACTVE</name>
<dbReference type="SMART" id="SM00855">
    <property type="entry name" value="PGAM"/>
    <property type="match status" value="1"/>
</dbReference>
<evidence type="ECO:0000256" key="3">
    <source>
        <dbReference type="SAM" id="MobiDB-lite"/>
    </source>
</evidence>
<dbReference type="Proteomes" id="UP000501240">
    <property type="component" value="Chromosome"/>
</dbReference>
<sequence length="254" mass="27518">MTAEGGARKIVLVRHGRTVWNDEGRFQGATDMPLDAVGIAQAARAAELVAALRPTAIVSSPLQRAADTAQAIAEVTGLTVTRDPDLIERNGGAWEGLTAHEIRTRYPSEHAIWQPPGGETCEEVAARFSAALDRALERIPDGGLLVVVSHGAAIRIGMLHWLGFPEELWNRRADRSAAWNLPRVAWRSSRRPGWLRLGRAVLSRSVGLSNGSWSVLEEGPKGWRLIEHNVTPDPAPVLSNARPSTASSPLNPPR</sequence>
<feature type="binding site" evidence="2">
    <location>
        <begin position="14"/>
        <end position="21"/>
    </location>
    <ligand>
        <name>substrate</name>
    </ligand>
</feature>
<keyword evidence="5" id="KW-1185">Reference proteome</keyword>
<feature type="active site" description="Tele-phosphohistidine intermediate" evidence="1">
    <location>
        <position position="15"/>
    </location>
</feature>
<evidence type="ECO:0000313" key="4">
    <source>
        <dbReference type="EMBL" id="QKG19959.1"/>
    </source>
</evidence>
<organism evidence="4 5">
    <name type="scientific">Actinomadura verrucosospora</name>
    <dbReference type="NCBI Taxonomy" id="46165"/>
    <lineage>
        <taxon>Bacteria</taxon>
        <taxon>Bacillati</taxon>
        <taxon>Actinomycetota</taxon>
        <taxon>Actinomycetes</taxon>
        <taxon>Streptosporangiales</taxon>
        <taxon>Thermomonosporaceae</taxon>
        <taxon>Actinomadura</taxon>
    </lineage>
</organism>
<dbReference type="AlphaFoldDB" id="A0A7D3VQV0"/>
<evidence type="ECO:0000256" key="1">
    <source>
        <dbReference type="PIRSR" id="PIRSR613078-1"/>
    </source>
</evidence>
<feature type="compositionally biased region" description="Polar residues" evidence="3">
    <location>
        <begin position="241"/>
        <end position="254"/>
    </location>
</feature>
<dbReference type="Gene3D" id="3.40.50.1240">
    <property type="entry name" value="Phosphoglycerate mutase-like"/>
    <property type="match status" value="1"/>
</dbReference>
<accession>A0A7D3VQV0</accession>